<proteinExistence type="predicted"/>
<dbReference type="InterPro" id="IPR029060">
    <property type="entry name" value="PIN-like_dom_sf"/>
</dbReference>
<dbReference type="STRING" id="1805376.AUK05_02190"/>
<name>A0A1J5HNY7_9BACT</name>
<sequence>MTINYAKKWGIDSNLLVYFLDADSKFHQPTITLFKDLLKHRTPTYTTQNNIIEAHRVLVSLYHIPQKIALENIVEIINSFNIHIVTPSSLTLNIYSNFCQLSKKNDLFDFYFASILVDNNIHHLFTNNTKDFAGLKKHLIVHSPF</sequence>
<protein>
    <recommendedName>
        <fullName evidence="3">PIN domain-containing protein</fullName>
    </recommendedName>
</protein>
<dbReference type="Gene3D" id="3.40.50.1010">
    <property type="entry name" value="5'-nuclease"/>
    <property type="match status" value="1"/>
</dbReference>
<dbReference type="Proteomes" id="UP000182344">
    <property type="component" value="Unassembled WGS sequence"/>
</dbReference>
<evidence type="ECO:0000313" key="1">
    <source>
        <dbReference type="EMBL" id="OIP87045.1"/>
    </source>
</evidence>
<organism evidence="1 2">
    <name type="scientific">Candidatus Shapirobacteria bacterium CG2_30_35_20</name>
    <dbReference type="NCBI Taxonomy" id="1805376"/>
    <lineage>
        <taxon>Bacteria</taxon>
        <taxon>Candidatus Shapironibacteriota</taxon>
    </lineage>
</organism>
<accession>A0A1J5HNY7</accession>
<dbReference type="SUPFAM" id="SSF88723">
    <property type="entry name" value="PIN domain-like"/>
    <property type="match status" value="1"/>
</dbReference>
<dbReference type="AlphaFoldDB" id="A0A1J5HNY7"/>
<comment type="caution">
    <text evidence="1">The sequence shown here is derived from an EMBL/GenBank/DDBJ whole genome shotgun (WGS) entry which is preliminary data.</text>
</comment>
<evidence type="ECO:0008006" key="3">
    <source>
        <dbReference type="Google" id="ProtNLM"/>
    </source>
</evidence>
<reference evidence="1 2" key="1">
    <citation type="journal article" date="2016" name="Environ. Microbiol.">
        <title>Genomic resolution of a cold subsurface aquifer community provides metabolic insights for novel microbes adapted to high CO concentrations.</title>
        <authorList>
            <person name="Probst A.J."/>
            <person name="Castelle C.J."/>
            <person name="Singh A."/>
            <person name="Brown C.T."/>
            <person name="Anantharaman K."/>
            <person name="Sharon I."/>
            <person name="Hug L.A."/>
            <person name="Burstein D."/>
            <person name="Emerson J.B."/>
            <person name="Thomas B.C."/>
            <person name="Banfield J.F."/>
        </authorList>
    </citation>
    <scope>NUCLEOTIDE SEQUENCE [LARGE SCALE GENOMIC DNA]</scope>
    <source>
        <strain evidence="1">CG2_30_35_20</strain>
    </source>
</reference>
<gene>
    <name evidence="1" type="ORF">AUK05_02190</name>
</gene>
<dbReference type="EMBL" id="MNZO01000032">
    <property type="protein sequence ID" value="OIP87045.1"/>
    <property type="molecule type" value="Genomic_DNA"/>
</dbReference>
<evidence type="ECO:0000313" key="2">
    <source>
        <dbReference type="Proteomes" id="UP000182344"/>
    </source>
</evidence>